<organism evidence="1">
    <name type="scientific">marine sediment metagenome</name>
    <dbReference type="NCBI Taxonomy" id="412755"/>
    <lineage>
        <taxon>unclassified sequences</taxon>
        <taxon>metagenomes</taxon>
        <taxon>ecological metagenomes</taxon>
    </lineage>
</organism>
<gene>
    <name evidence="1" type="ORF">S12H4_30804</name>
</gene>
<comment type="caution">
    <text evidence="1">The sequence shown here is derived from an EMBL/GenBank/DDBJ whole genome shotgun (WGS) entry which is preliminary data.</text>
</comment>
<evidence type="ECO:0000313" key="1">
    <source>
        <dbReference type="EMBL" id="GAI92818.1"/>
    </source>
</evidence>
<name>X1SIM6_9ZZZZ</name>
<dbReference type="AlphaFoldDB" id="X1SIM6"/>
<feature type="non-terminal residue" evidence="1">
    <location>
        <position position="1"/>
    </location>
</feature>
<accession>X1SIM6</accession>
<proteinExistence type="predicted"/>
<dbReference type="EMBL" id="BARW01017912">
    <property type="protein sequence ID" value="GAI92818.1"/>
    <property type="molecule type" value="Genomic_DNA"/>
</dbReference>
<sequence length="36" mass="4149">GKDRGKYRSPSGKIFTAAQVRLYYARGGTFKKKKKR</sequence>
<reference evidence="1" key="1">
    <citation type="journal article" date="2014" name="Front. Microbiol.">
        <title>High frequency of phylogenetically diverse reductive dehalogenase-homologous genes in deep subseafloor sedimentary metagenomes.</title>
        <authorList>
            <person name="Kawai M."/>
            <person name="Futagami T."/>
            <person name="Toyoda A."/>
            <person name="Takaki Y."/>
            <person name="Nishi S."/>
            <person name="Hori S."/>
            <person name="Arai W."/>
            <person name="Tsubouchi T."/>
            <person name="Morono Y."/>
            <person name="Uchiyama I."/>
            <person name="Ito T."/>
            <person name="Fujiyama A."/>
            <person name="Inagaki F."/>
            <person name="Takami H."/>
        </authorList>
    </citation>
    <scope>NUCLEOTIDE SEQUENCE</scope>
    <source>
        <strain evidence="1">Expedition CK06-06</strain>
    </source>
</reference>
<protein>
    <submittedName>
        <fullName evidence="1">Uncharacterized protein</fullName>
    </submittedName>
</protein>